<feature type="domain" description="N-acetyltransferase" evidence="4">
    <location>
        <begin position="9"/>
        <end position="171"/>
    </location>
</feature>
<evidence type="ECO:0000256" key="3">
    <source>
        <dbReference type="ARBA" id="ARBA00038502"/>
    </source>
</evidence>
<dbReference type="PANTHER" id="PTHR43792:SF8">
    <property type="entry name" value="[RIBOSOMAL PROTEIN US5]-ALANINE N-ACETYLTRANSFERASE"/>
    <property type="match status" value="1"/>
</dbReference>
<keyword evidence="6" id="KW-1185">Reference proteome</keyword>
<keyword evidence="2" id="KW-0012">Acyltransferase</keyword>
<dbReference type="Gene3D" id="3.40.630.30">
    <property type="match status" value="1"/>
</dbReference>
<dbReference type="PANTHER" id="PTHR43792">
    <property type="entry name" value="GNAT FAMILY, PUTATIVE (AFU_ORTHOLOGUE AFUA_3G00765)-RELATED-RELATED"/>
    <property type="match status" value="1"/>
</dbReference>
<dbReference type="PROSITE" id="PS51186">
    <property type="entry name" value="GNAT"/>
    <property type="match status" value="1"/>
</dbReference>
<evidence type="ECO:0000259" key="4">
    <source>
        <dbReference type="PROSITE" id="PS51186"/>
    </source>
</evidence>
<dbReference type="InterPro" id="IPR016181">
    <property type="entry name" value="Acyl_CoA_acyltransferase"/>
</dbReference>
<dbReference type="Pfam" id="PF13302">
    <property type="entry name" value="Acetyltransf_3"/>
    <property type="match status" value="1"/>
</dbReference>
<evidence type="ECO:0000313" key="5">
    <source>
        <dbReference type="EMBL" id="QJT01400.1"/>
    </source>
</evidence>
<name>A0A6M4WLB3_9ACTN</name>
<comment type="similarity">
    <text evidence="3">Belongs to the acetyltransferase family. RimJ subfamily.</text>
</comment>
<dbReference type="GO" id="GO:0005737">
    <property type="term" value="C:cytoplasm"/>
    <property type="evidence" value="ECO:0007669"/>
    <property type="project" value="TreeGrafter"/>
</dbReference>
<sequence>MDERDLEQVRLVPWAEGDFWLLQRANSPAMTEQLGGPESEEELADRHRRYVEPFAGRMYRVTLADTGETVGSIGYWERDWRGEQVWETGWGILPEFQGRGLAATAARALVDVVRQRAGHGGHPALHAFPKVEHAASNGVCRKAGFTLLGQADFEYPKGNPIRSNDWYVDLRTGSTGYRTSCAVHRPSGRG</sequence>
<gene>
    <name evidence="5" type="ORF">G9272_14605</name>
</gene>
<dbReference type="InterPro" id="IPR000182">
    <property type="entry name" value="GNAT_dom"/>
</dbReference>
<dbReference type="Proteomes" id="UP000502665">
    <property type="component" value="Chromosome"/>
</dbReference>
<evidence type="ECO:0000256" key="2">
    <source>
        <dbReference type="ARBA" id="ARBA00023315"/>
    </source>
</evidence>
<dbReference type="EMBL" id="CP049838">
    <property type="protein sequence ID" value="QJT01400.1"/>
    <property type="molecule type" value="Genomic_DNA"/>
</dbReference>
<dbReference type="GO" id="GO:0008999">
    <property type="term" value="F:protein-N-terminal-alanine acetyltransferase activity"/>
    <property type="evidence" value="ECO:0007669"/>
    <property type="project" value="TreeGrafter"/>
</dbReference>
<accession>A0A6M4WLB3</accession>
<evidence type="ECO:0000256" key="1">
    <source>
        <dbReference type="ARBA" id="ARBA00022679"/>
    </source>
</evidence>
<dbReference type="InterPro" id="IPR051531">
    <property type="entry name" value="N-acetyltransferase"/>
</dbReference>
<reference evidence="5" key="1">
    <citation type="submission" date="2020-03" db="EMBL/GenBank/DDBJ databases">
        <title>Molecular networking-based the target discovery of potent antiproliferative macrolactams: 5/6/7/16 polycyclic ansamycins and glycosylated trienomycin from Streptomyces cacaoi subsp. asoensis.</title>
        <authorList>
            <person name="Liu L.-L."/>
        </authorList>
    </citation>
    <scope>NUCLEOTIDE SEQUENCE [LARGE SCALE GENOMIC DNA]</scope>
    <source>
        <strain evidence="5">H2S5</strain>
    </source>
</reference>
<dbReference type="SUPFAM" id="SSF55729">
    <property type="entry name" value="Acyl-CoA N-acyltransferases (Nat)"/>
    <property type="match status" value="1"/>
</dbReference>
<proteinExistence type="inferred from homology"/>
<keyword evidence="1" id="KW-0808">Transferase</keyword>
<dbReference type="RefSeq" id="WP_171396978.1">
    <property type="nucleotide sequence ID" value="NZ_CP049838.1"/>
</dbReference>
<protein>
    <submittedName>
        <fullName evidence="5">GNAT family N-acetyltransferase</fullName>
    </submittedName>
</protein>
<dbReference type="AlphaFoldDB" id="A0A6M4WLB3"/>
<evidence type="ECO:0000313" key="6">
    <source>
        <dbReference type="Proteomes" id="UP000502665"/>
    </source>
</evidence>
<dbReference type="CDD" id="cd04301">
    <property type="entry name" value="NAT_SF"/>
    <property type="match status" value="1"/>
</dbReference>
<organism evidence="5 6">
    <name type="scientific">Streptomyces asoensis</name>
    <dbReference type="NCBI Taxonomy" id="249586"/>
    <lineage>
        <taxon>Bacteria</taxon>
        <taxon>Bacillati</taxon>
        <taxon>Actinomycetota</taxon>
        <taxon>Actinomycetes</taxon>
        <taxon>Kitasatosporales</taxon>
        <taxon>Streptomycetaceae</taxon>
        <taxon>Streptomyces</taxon>
    </lineage>
</organism>